<gene>
    <name evidence="3" type="ORF">OXD698_LOCUS54280</name>
</gene>
<evidence type="ECO:0000256" key="2">
    <source>
        <dbReference type="PROSITE-ProRule" id="PRU00504"/>
    </source>
</evidence>
<feature type="repeat" description="NHL" evidence="2">
    <location>
        <begin position="27"/>
        <end position="65"/>
    </location>
</feature>
<dbReference type="Pfam" id="PF01436">
    <property type="entry name" value="NHL"/>
    <property type="match status" value="1"/>
</dbReference>
<comment type="caution">
    <text evidence="3">The sequence shown here is derived from an EMBL/GenBank/DDBJ whole genome shotgun (WGS) entry which is preliminary data.</text>
</comment>
<accession>A0A820RXA1</accession>
<protein>
    <submittedName>
        <fullName evidence="3">Uncharacterized protein</fullName>
    </submittedName>
</protein>
<evidence type="ECO:0000313" key="3">
    <source>
        <dbReference type="EMBL" id="CAF4448969.1"/>
    </source>
</evidence>
<organism evidence="3 4">
    <name type="scientific">Adineta steineri</name>
    <dbReference type="NCBI Taxonomy" id="433720"/>
    <lineage>
        <taxon>Eukaryota</taxon>
        <taxon>Metazoa</taxon>
        <taxon>Spiralia</taxon>
        <taxon>Gnathifera</taxon>
        <taxon>Rotifera</taxon>
        <taxon>Eurotatoria</taxon>
        <taxon>Bdelloidea</taxon>
        <taxon>Adinetida</taxon>
        <taxon>Adinetidae</taxon>
        <taxon>Adineta</taxon>
    </lineage>
</organism>
<dbReference type="Gene3D" id="2.120.10.30">
    <property type="entry name" value="TolB, C-terminal domain"/>
    <property type="match status" value="1"/>
</dbReference>
<proteinExistence type="predicted"/>
<dbReference type="Proteomes" id="UP000663844">
    <property type="component" value="Unassembled WGS sequence"/>
</dbReference>
<dbReference type="InterPro" id="IPR011042">
    <property type="entry name" value="6-blade_b-propeller_TolB-like"/>
</dbReference>
<keyword evidence="1" id="KW-0677">Repeat</keyword>
<evidence type="ECO:0000256" key="1">
    <source>
        <dbReference type="ARBA" id="ARBA00022737"/>
    </source>
</evidence>
<evidence type="ECO:0000313" key="4">
    <source>
        <dbReference type="Proteomes" id="UP000663844"/>
    </source>
</evidence>
<sequence length="142" mass="15929">QAPSSLNTKTRIKWKQYGITVAGGNGKGNRFNQFSSPRGIYVDDDEQSIYIADYENHRVIEWKPDAMNGLVVAGGNGQGYSLDQLDRPTDSILDKKNNGLIICDRGNRRVIQWSAQNEKKQEILISNIYCSRVAMDNEGCLC</sequence>
<dbReference type="SUPFAM" id="SSF101898">
    <property type="entry name" value="NHL repeat"/>
    <property type="match status" value="1"/>
</dbReference>
<reference evidence="3" key="1">
    <citation type="submission" date="2021-02" db="EMBL/GenBank/DDBJ databases">
        <authorList>
            <person name="Nowell W R."/>
        </authorList>
    </citation>
    <scope>NUCLEOTIDE SEQUENCE</scope>
</reference>
<feature type="non-terminal residue" evidence="3">
    <location>
        <position position="1"/>
    </location>
</feature>
<dbReference type="InterPro" id="IPR001258">
    <property type="entry name" value="NHL_repeat"/>
</dbReference>
<dbReference type="AlphaFoldDB" id="A0A820RXA1"/>
<feature type="non-terminal residue" evidence="3">
    <location>
        <position position="142"/>
    </location>
</feature>
<name>A0A820RXA1_9BILA</name>
<dbReference type="PROSITE" id="PS51125">
    <property type="entry name" value="NHL"/>
    <property type="match status" value="1"/>
</dbReference>
<dbReference type="EMBL" id="CAJOAZ010032630">
    <property type="protein sequence ID" value="CAF4448969.1"/>
    <property type="molecule type" value="Genomic_DNA"/>
</dbReference>